<keyword evidence="1" id="KW-0805">Transcription regulation</keyword>
<dbReference type="EMBL" id="CP006704">
    <property type="protein sequence ID" value="AIJ45743.1"/>
    <property type="molecule type" value="Genomic_DNA"/>
</dbReference>
<evidence type="ECO:0000313" key="6">
    <source>
        <dbReference type="Proteomes" id="UP000028782"/>
    </source>
</evidence>
<evidence type="ECO:0000313" key="5">
    <source>
        <dbReference type="EMBL" id="AIJ45743.1"/>
    </source>
</evidence>
<dbReference type="InterPro" id="IPR020449">
    <property type="entry name" value="Tscrpt_reg_AraC-type_HTH"/>
</dbReference>
<dbReference type="InterPro" id="IPR009057">
    <property type="entry name" value="Homeodomain-like_sf"/>
</dbReference>
<evidence type="ECO:0000259" key="4">
    <source>
        <dbReference type="PROSITE" id="PS01124"/>
    </source>
</evidence>
<dbReference type="Gene3D" id="1.10.10.60">
    <property type="entry name" value="Homeodomain-like"/>
    <property type="match status" value="1"/>
</dbReference>
<accession>A0A076PJE0</accession>
<dbReference type="GO" id="GO:0005829">
    <property type="term" value="C:cytosol"/>
    <property type="evidence" value="ECO:0007669"/>
    <property type="project" value="TreeGrafter"/>
</dbReference>
<dbReference type="PROSITE" id="PS01124">
    <property type="entry name" value="HTH_ARAC_FAMILY_2"/>
    <property type="match status" value="1"/>
</dbReference>
<gene>
    <name evidence="5" type="ORF">O987_07991</name>
</gene>
<organism evidence="5 6">
    <name type="scientific">Comamonas testosteroni TK102</name>
    <dbReference type="NCBI Taxonomy" id="1392005"/>
    <lineage>
        <taxon>Bacteria</taxon>
        <taxon>Pseudomonadati</taxon>
        <taxon>Pseudomonadota</taxon>
        <taxon>Betaproteobacteria</taxon>
        <taxon>Burkholderiales</taxon>
        <taxon>Comamonadaceae</taxon>
        <taxon>Comamonas</taxon>
    </lineage>
</organism>
<dbReference type="Pfam" id="PF12833">
    <property type="entry name" value="HTH_18"/>
    <property type="match status" value="1"/>
</dbReference>
<dbReference type="AlphaFoldDB" id="A0A076PJE0"/>
<reference evidence="5 6" key="1">
    <citation type="journal article" date="2014" name="Genome Announc.">
        <title>Complete Genome Sequence of Polychlorinated Biphenyl Degrader Comamonas testosteroni TK102 (NBRC 109938).</title>
        <authorList>
            <person name="Fukuda K."/>
            <person name="Hosoyama A."/>
            <person name="Tsuchikane K."/>
            <person name="Ohji S."/>
            <person name="Yamazoe A."/>
            <person name="Fujita N."/>
            <person name="Shintani M."/>
            <person name="Kimbara K."/>
        </authorList>
    </citation>
    <scope>NUCLEOTIDE SEQUENCE [LARGE SCALE GENOMIC DNA]</scope>
    <source>
        <strain evidence="5">TK102</strain>
    </source>
</reference>
<dbReference type="GO" id="GO:0003700">
    <property type="term" value="F:DNA-binding transcription factor activity"/>
    <property type="evidence" value="ECO:0007669"/>
    <property type="project" value="InterPro"/>
</dbReference>
<dbReference type="PANTHER" id="PTHR47894">
    <property type="entry name" value="HTH-TYPE TRANSCRIPTIONAL REGULATOR GADX"/>
    <property type="match status" value="1"/>
</dbReference>
<dbReference type="HOGENOM" id="CLU_047522_1_2_4"/>
<dbReference type="PANTHER" id="PTHR47894:SF4">
    <property type="entry name" value="HTH-TYPE TRANSCRIPTIONAL REGULATOR GADX"/>
    <property type="match status" value="1"/>
</dbReference>
<dbReference type="Proteomes" id="UP000028782">
    <property type="component" value="Chromosome"/>
</dbReference>
<proteinExistence type="predicted"/>
<name>A0A076PJE0_COMTE</name>
<keyword evidence="2 5" id="KW-0238">DNA-binding</keyword>
<evidence type="ECO:0000256" key="2">
    <source>
        <dbReference type="ARBA" id="ARBA00023125"/>
    </source>
</evidence>
<dbReference type="SMART" id="SM00342">
    <property type="entry name" value="HTH_ARAC"/>
    <property type="match status" value="1"/>
</dbReference>
<evidence type="ECO:0000256" key="1">
    <source>
        <dbReference type="ARBA" id="ARBA00023015"/>
    </source>
</evidence>
<dbReference type="SUPFAM" id="SSF46689">
    <property type="entry name" value="Homeodomain-like"/>
    <property type="match status" value="1"/>
</dbReference>
<dbReference type="GO" id="GO:0000976">
    <property type="term" value="F:transcription cis-regulatory region binding"/>
    <property type="evidence" value="ECO:0007669"/>
    <property type="project" value="TreeGrafter"/>
</dbReference>
<sequence length="306" mass="34883">MKNKLPIYLYGKQDCYVPLRNAVQFSDAARRMRGSYDVGYLLSKKINFEYLSDKSQSIINGSPDLYSALQNFSARAQIENTDLLVKIEFHGSSLRVCGSFKNTSALQNIENFQWINNLILIEIVRQFAGNDWMPECMAFNAYYMPSDDVRAIWSRCKFTSAHREAWIEIPICYLSMPPINKKIFGKENKIDVLNYSNSLIDALRLMLPSYLDGKVPTVFDIAEMANASTRSLQRALADSGLSYRGILNEIKFNKAMHLLTDSDTKIVDVALSLGYSDAAHFTRAFQKIAGVPPLRFRVFSKEMMLR</sequence>
<protein>
    <submittedName>
        <fullName evidence="5">AraC-type DNA-binding domain-containing protein</fullName>
    </submittedName>
</protein>
<evidence type="ECO:0000256" key="3">
    <source>
        <dbReference type="ARBA" id="ARBA00023163"/>
    </source>
</evidence>
<dbReference type="KEGG" id="ctes:O987_07991"/>
<dbReference type="InterPro" id="IPR018060">
    <property type="entry name" value="HTH_AraC"/>
</dbReference>
<keyword evidence="3" id="KW-0804">Transcription</keyword>
<dbReference type="PRINTS" id="PR00032">
    <property type="entry name" value="HTHARAC"/>
</dbReference>
<feature type="domain" description="HTH araC/xylS-type" evidence="4">
    <location>
        <begin position="201"/>
        <end position="299"/>
    </location>
</feature>